<organism evidence="3 4">
    <name type="scientific">Mytilus coruscus</name>
    <name type="common">Sea mussel</name>
    <dbReference type="NCBI Taxonomy" id="42192"/>
    <lineage>
        <taxon>Eukaryota</taxon>
        <taxon>Metazoa</taxon>
        <taxon>Spiralia</taxon>
        <taxon>Lophotrochozoa</taxon>
        <taxon>Mollusca</taxon>
        <taxon>Bivalvia</taxon>
        <taxon>Autobranchia</taxon>
        <taxon>Pteriomorphia</taxon>
        <taxon>Mytilida</taxon>
        <taxon>Mytiloidea</taxon>
        <taxon>Mytilidae</taxon>
        <taxon>Mytilinae</taxon>
        <taxon>Mytilus</taxon>
    </lineage>
</organism>
<dbReference type="SUPFAM" id="SSF82153">
    <property type="entry name" value="FAS1 domain"/>
    <property type="match status" value="2"/>
</dbReference>
<dbReference type="Pfam" id="PF02469">
    <property type="entry name" value="Fasciclin"/>
    <property type="match status" value="2"/>
</dbReference>
<dbReference type="Proteomes" id="UP000507470">
    <property type="component" value="Unassembled WGS sequence"/>
</dbReference>
<name>A0A6J8B534_MYTCO</name>
<evidence type="ECO:0000313" key="4">
    <source>
        <dbReference type="Proteomes" id="UP000507470"/>
    </source>
</evidence>
<accession>A0A6J8B534</accession>
<keyword evidence="4" id="KW-1185">Reference proteome</keyword>
<protein>
    <recommendedName>
        <fullName evidence="2">FAS1 domain-containing protein</fullName>
    </recommendedName>
</protein>
<dbReference type="InterPro" id="IPR000782">
    <property type="entry name" value="FAS1_domain"/>
</dbReference>
<feature type="signal peptide" evidence="1">
    <location>
        <begin position="1"/>
        <end position="16"/>
    </location>
</feature>
<dbReference type="EMBL" id="CACVKT020002241">
    <property type="protein sequence ID" value="CAC5377098.1"/>
    <property type="molecule type" value="Genomic_DNA"/>
</dbReference>
<gene>
    <name evidence="3" type="ORF">MCOR_13498</name>
</gene>
<reference evidence="3 4" key="1">
    <citation type="submission" date="2020-06" db="EMBL/GenBank/DDBJ databases">
        <authorList>
            <person name="Li R."/>
            <person name="Bekaert M."/>
        </authorList>
    </citation>
    <scope>NUCLEOTIDE SEQUENCE [LARGE SCALE GENOMIC DNA]</scope>
    <source>
        <strain evidence="4">wild</strain>
    </source>
</reference>
<keyword evidence="1" id="KW-0732">Signal</keyword>
<dbReference type="PROSITE" id="PS50213">
    <property type="entry name" value="FAS1"/>
    <property type="match status" value="2"/>
</dbReference>
<dbReference type="InterPro" id="IPR036378">
    <property type="entry name" value="FAS1_dom_sf"/>
</dbReference>
<proteinExistence type="predicted"/>
<feature type="domain" description="FAS1" evidence="2">
    <location>
        <begin position="160"/>
        <end position="291"/>
    </location>
</feature>
<sequence length="303" mass="32559">MLKVILLSVFVPLCLASTTPATNDIVSVLAGRTSESILVDLVKTAGLADVLSQGGPFTVFAPYNYAFTRLGNDTLTALKKDPNTLAETLKYHVVNGIYKLKDLHVNELQLDSLAGTKIRINYYFTARRHVTAEGSRILSSDIMASNGVVHIVHDVMMPPAGSIVDVLTADGNFSTLVAAAKAAGLVDALQEGPFTLMAPSNDAFAALGDKVNKLLANPDLLKKVLLYHVIPGTIYKDGLHSGSLHTLEEADRERIRASFFGSSIHIDGTTSVIKRDISATNGVVHMIDHVLIPSSLRTQIMNL</sequence>
<evidence type="ECO:0000256" key="1">
    <source>
        <dbReference type="SAM" id="SignalP"/>
    </source>
</evidence>
<dbReference type="InterPro" id="IPR050904">
    <property type="entry name" value="Adhesion/Biosynth-related"/>
</dbReference>
<dbReference type="SMART" id="SM00554">
    <property type="entry name" value="FAS1"/>
    <property type="match status" value="2"/>
</dbReference>
<feature type="domain" description="FAS1" evidence="2">
    <location>
        <begin position="22"/>
        <end position="156"/>
    </location>
</feature>
<dbReference type="GO" id="GO:0005615">
    <property type="term" value="C:extracellular space"/>
    <property type="evidence" value="ECO:0007669"/>
    <property type="project" value="TreeGrafter"/>
</dbReference>
<dbReference type="AlphaFoldDB" id="A0A6J8B534"/>
<dbReference type="FunFam" id="2.30.180.10:FF:000032">
    <property type="entry name" value="Fasciclin domain-containing protein, putative"/>
    <property type="match status" value="2"/>
</dbReference>
<dbReference type="Gene3D" id="2.30.180.10">
    <property type="entry name" value="FAS1 domain"/>
    <property type="match status" value="2"/>
</dbReference>
<dbReference type="PANTHER" id="PTHR10900">
    <property type="entry name" value="PERIOSTIN-RELATED"/>
    <property type="match status" value="1"/>
</dbReference>
<dbReference type="OrthoDB" id="286301at2759"/>
<dbReference type="PANTHER" id="PTHR10900:SF77">
    <property type="entry name" value="FI19380P1"/>
    <property type="match status" value="1"/>
</dbReference>
<evidence type="ECO:0000259" key="2">
    <source>
        <dbReference type="PROSITE" id="PS50213"/>
    </source>
</evidence>
<feature type="chain" id="PRO_5026690098" description="FAS1 domain-containing protein" evidence="1">
    <location>
        <begin position="17"/>
        <end position="303"/>
    </location>
</feature>
<evidence type="ECO:0000313" key="3">
    <source>
        <dbReference type="EMBL" id="CAC5377098.1"/>
    </source>
</evidence>